<dbReference type="AlphaFoldDB" id="A0A2P2MZM5"/>
<dbReference type="EMBL" id="GGEC01055197">
    <property type="protein sequence ID" value="MBX35681.1"/>
    <property type="molecule type" value="Transcribed_RNA"/>
</dbReference>
<protein>
    <submittedName>
        <fullName evidence="1">Uncharacterized protein</fullName>
    </submittedName>
</protein>
<organism evidence="1">
    <name type="scientific">Rhizophora mucronata</name>
    <name type="common">Asiatic mangrove</name>
    <dbReference type="NCBI Taxonomy" id="61149"/>
    <lineage>
        <taxon>Eukaryota</taxon>
        <taxon>Viridiplantae</taxon>
        <taxon>Streptophyta</taxon>
        <taxon>Embryophyta</taxon>
        <taxon>Tracheophyta</taxon>
        <taxon>Spermatophyta</taxon>
        <taxon>Magnoliopsida</taxon>
        <taxon>eudicotyledons</taxon>
        <taxon>Gunneridae</taxon>
        <taxon>Pentapetalae</taxon>
        <taxon>rosids</taxon>
        <taxon>fabids</taxon>
        <taxon>Malpighiales</taxon>
        <taxon>Rhizophoraceae</taxon>
        <taxon>Rhizophora</taxon>
    </lineage>
</organism>
<evidence type="ECO:0000313" key="1">
    <source>
        <dbReference type="EMBL" id="MBX35681.1"/>
    </source>
</evidence>
<proteinExistence type="predicted"/>
<sequence>MLLPQSTIRKTQPITLKLASIYPLRTSQIKGKFRKLTI</sequence>
<accession>A0A2P2MZM5</accession>
<name>A0A2P2MZM5_RHIMU</name>
<reference evidence="1" key="1">
    <citation type="submission" date="2018-02" db="EMBL/GenBank/DDBJ databases">
        <title>Rhizophora mucronata_Transcriptome.</title>
        <authorList>
            <person name="Meera S.P."/>
            <person name="Sreeshan A."/>
            <person name="Augustine A."/>
        </authorList>
    </citation>
    <scope>NUCLEOTIDE SEQUENCE</scope>
    <source>
        <tissue evidence="1">Leaf</tissue>
    </source>
</reference>